<evidence type="ECO:0000313" key="2">
    <source>
        <dbReference type="EMBL" id="KAF5817514.1"/>
    </source>
</evidence>
<feature type="region of interest" description="Disordered" evidence="1">
    <location>
        <begin position="49"/>
        <end position="68"/>
    </location>
</feature>
<evidence type="ECO:0000256" key="1">
    <source>
        <dbReference type="SAM" id="MobiDB-lite"/>
    </source>
</evidence>
<keyword evidence="4" id="KW-1185">Reference proteome</keyword>
<evidence type="ECO:0000313" key="3">
    <source>
        <dbReference type="EMBL" id="OTG12527.1"/>
    </source>
</evidence>
<accession>A0A251TN17</accession>
<evidence type="ECO:0000313" key="4">
    <source>
        <dbReference type="Proteomes" id="UP000215914"/>
    </source>
</evidence>
<dbReference type="EMBL" id="CM007899">
    <property type="protein sequence ID" value="OTG12527.1"/>
    <property type="molecule type" value="Genomic_DNA"/>
</dbReference>
<gene>
    <name evidence="3" type="ORF">HannXRQ_Chr10g0310591</name>
    <name evidence="2" type="ORF">HanXRQr2_Chr02g0053911</name>
</gene>
<organism evidence="3 4">
    <name type="scientific">Helianthus annuus</name>
    <name type="common">Common sunflower</name>
    <dbReference type="NCBI Taxonomy" id="4232"/>
    <lineage>
        <taxon>Eukaryota</taxon>
        <taxon>Viridiplantae</taxon>
        <taxon>Streptophyta</taxon>
        <taxon>Embryophyta</taxon>
        <taxon>Tracheophyta</taxon>
        <taxon>Spermatophyta</taxon>
        <taxon>Magnoliopsida</taxon>
        <taxon>eudicotyledons</taxon>
        <taxon>Gunneridae</taxon>
        <taxon>Pentapetalae</taxon>
        <taxon>asterids</taxon>
        <taxon>campanulids</taxon>
        <taxon>Asterales</taxon>
        <taxon>Asteraceae</taxon>
        <taxon>Asteroideae</taxon>
        <taxon>Heliantheae alliance</taxon>
        <taxon>Heliantheae</taxon>
        <taxon>Helianthus</taxon>
    </lineage>
</organism>
<dbReference type="Proteomes" id="UP000215914">
    <property type="component" value="Chromosome 10"/>
</dbReference>
<dbReference type="Gramene" id="mRNA:HanXRQr2_Chr02g0053911">
    <property type="protein sequence ID" value="CDS:HanXRQr2_Chr02g0053911.1"/>
    <property type="gene ID" value="HanXRQr2_Chr02g0053911"/>
</dbReference>
<dbReference type="EMBL" id="MNCJ02000317">
    <property type="protein sequence ID" value="KAF5817514.1"/>
    <property type="molecule type" value="Genomic_DNA"/>
</dbReference>
<dbReference type="AlphaFoldDB" id="A0A251TN17"/>
<name>A0A251TN17_HELAN</name>
<dbReference type="InParanoid" id="A0A251TN17"/>
<reference evidence="2" key="3">
    <citation type="submission" date="2020-06" db="EMBL/GenBank/DDBJ databases">
        <title>Helianthus annuus Genome sequencing and assembly Release 2.</title>
        <authorList>
            <person name="Gouzy J."/>
            <person name="Langlade N."/>
            <person name="Munos S."/>
        </authorList>
    </citation>
    <scope>NUCLEOTIDE SEQUENCE</scope>
    <source>
        <tissue evidence="2">Leaves</tissue>
    </source>
</reference>
<proteinExistence type="predicted"/>
<protein>
    <submittedName>
        <fullName evidence="3">Uncharacterized protein</fullName>
    </submittedName>
</protein>
<reference evidence="2 4" key="1">
    <citation type="journal article" date="2017" name="Nature">
        <title>The sunflower genome provides insights into oil metabolism, flowering and Asterid evolution.</title>
        <authorList>
            <person name="Badouin H."/>
            <person name="Gouzy J."/>
            <person name="Grassa C.J."/>
            <person name="Murat F."/>
            <person name="Staton S.E."/>
            <person name="Cottret L."/>
            <person name="Lelandais-Briere C."/>
            <person name="Owens G.L."/>
            <person name="Carrere S."/>
            <person name="Mayjonade B."/>
            <person name="Legrand L."/>
            <person name="Gill N."/>
            <person name="Kane N.C."/>
            <person name="Bowers J.E."/>
            <person name="Hubner S."/>
            <person name="Bellec A."/>
            <person name="Berard A."/>
            <person name="Berges H."/>
            <person name="Blanchet N."/>
            <person name="Boniface M.C."/>
            <person name="Brunel D."/>
            <person name="Catrice O."/>
            <person name="Chaidir N."/>
            <person name="Claudel C."/>
            <person name="Donnadieu C."/>
            <person name="Faraut T."/>
            <person name="Fievet G."/>
            <person name="Helmstetter N."/>
            <person name="King M."/>
            <person name="Knapp S.J."/>
            <person name="Lai Z."/>
            <person name="Le Paslier M.C."/>
            <person name="Lippi Y."/>
            <person name="Lorenzon L."/>
            <person name="Mandel J.R."/>
            <person name="Marage G."/>
            <person name="Marchand G."/>
            <person name="Marquand E."/>
            <person name="Bret-Mestries E."/>
            <person name="Morien E."/>
            <person name="Nambeesan S."/>
            <person name="Nguyen T."/>
            <person name="Pegot-Espagnet P."/>
            <person name="Pouilly N."/>
            <person name="Raftis F."/>
            <person name="Sallet E."/>
            <person name="Schiex T."/>
            <person name="Thomas J."/>
            <person name="Vandecasteele C."/>
            <person name="Vares D."/>
            <person name="Vear F."/>
            <person name="Vautrin S."/>
            <person name="Crespi M."/>
            <person name="Mangin B."/>
            <person name="Burke J.M."/>
            <person name="Salse J."/>
            <person name="Munos S."/>
            <person name="Vincourt P."/>
            <person name="Rieseberg L.H."/>
            <person name="Langlade N.B."/>
        </authorList>
    </citation>
    <scope>NUCLEOTIDE SEQUENCE [LARGE SCALE GENOMIC DNA]</scope>
    <source>
        <strain evidence="4">cv. SF193</strain>
        <tissue evidence="2">Leaves</tissue>
    </source>
</reference>
<reference evidence="3" key="2">
    <citation type="submission" date="2017-02" db="EMBL/GenBank/DDBJ databases">
        <title>Sunflower complete genome.</title>
        <authorList>
            <person name="Langlade N."/>
            <person name="Munos S."/>
        </authorList>
    </citation>
    <scope>NUCLEOTIDE SEQUENCE [LARGE SCALE GENOMIC DNA]</scope>
    <source>
        <tissue evidence="3">Leaves</tissue>
    </source>
</reference>
<sequence>MAWMMFQALGCCTYCFICSQERERESHPIVNPSSTLPLLRRRAGDCHRQHLNHNSGNGKKGFEGSAPI</sequence>